<evidence type="ECO:0000256" key="9">
    <source>
        <dbReference type="ARBA" id="ARBA00022952"/>
    </source>
</evidence>
<comment type="subcellular location">
    <subcellularLocation>
        <location evidence="15">Virion</location>
    </subcellularLocation>
    <subcellularLocation>
        <location evidence="15">Host nucleus</location>
    </subcellularLocation>
</comment>
<dbReference type="GO" id="GO:0042025">
    <property type="term" value="C:host cell nucleus"/>
    <property type="evidence" value="ECO:0007669"/>
    <property type="project" value="UniProtKB-SubCell"/>
</dbReference>
<evidence type="ECO:0000256" key="1">
    <source>
        <dbReference type="ARBA" id="ARBA00022524"/>
    </source>
</evidence>
<evidence type="ECO:0000256" key="11">
    <source>
        <dbReference type="ARBA" id="ARBA00023120"/>
    </source>
</evidence>
<dbReference type="GO" id="GO:0075732">
    <property type="term" value="P:viral penetration into host nucleus"/>
    <property type="evidence" value="ECO:0007669"/>
    <property type="project" value="UniProtKB-KW"/>
</dbReference>
<evidence type="ECO:0000256" key="2">
    <source>
        <dbReference type="ARBA" id="ARBA00022553"/>
    </source>
</evidence>
<dbReference type="Proteomes" id="UP000126310">
    <property type="component" value="Segment"/>
</dbReference>
<keyword evidence="5 15" id="KW-0945">Host-virus interaction</keyword>
<evidence type="ECO:0000256" key="13">
    <source>
        <dbReference type="ARBA" id="ARBA00023157"/>
    </source>
</evidence>
<evidence type="ECO:0000256" key="15">
    <source>
        <dbReference type="HAMAP-Rule" id="MF_04003"/>
    </source>
</evidence>
<keyword evidence="1 15" id="KW-1163">Viral penetration into host nucleus</keyword>
<feature type="disulfide bond" evidence="15">
    <location>
        <begin position="19"/>
        <end position="25"/>
    </location>
</feature>
<evidence type="ECO:0000313" key="17">
    <source>
        <dbReference type="Proteomes" id="UP000126310"/>
    </source>
</evidence>
<evidence type="ECO:0000256" key="6">
    <source>
        <dbReference type="ARBA" id="ARBA00022812"/>
    </source>
</evidence>
<keyword evidence="12 15" id="KW-0238">DNA-binding</keyword>
<name>A0A077D9M0_9PAPI</name>
<dbReference type="EMBL" id="KJ913662">
    <property type="protein sequence ID" value="AIL29221.1"/>
    <property type="molecule type" value="Genomic_DNA"/>
</dbReference>
<keyword evidence="6" id="KW-1040">Host Golgi apparatus</keyword>
<accession>A0A077D9M0</accession>
<dbReference type="GO" id="GO:0043657">
    <property type="term" value="C:host cell"/>
    <property type="evidence" value="ECO:0007669"/>
    <property type="project" value="GOC"/>
</dbReference>
<keyword evidence="13 15" id="KW-1015">Disulfide bond</keyword>
<gene>
    <name evidence="15 16" type="primary">L2</name>
</gene>
<evidence type="ECO:0000256" key="14">
    <source>
        <dbReference type="ARBA" id="ARBA00023296"/>
    </source>
</evidence>
<dbReference type="GO" id="GO:0019028">
    <property type="term" value="C:viral capsid"/>
    <property type="evidence" value="ECO:0007669"/>
    <property type="project" value="UniProtKB-UniRule"/>
</dbReference>
<dbReference type="Pfam" id="PF00513">
    <property type="entry name" value="Late_protein_L2"/>
    <property type="match status" value="1"/>
</dbReference>
<dbReference type="InterPro" id="IPR000784">
    <property type="entry name" value="Late_L2"/>
</dbReference>
<keyword evidence="9 15" id="KW-1177">Microtubular inwards viral transport</keyword>
<comment type="caution">
    <text evidence="15">Lacks conserved residue(s) required for the propagation of feature annotation.</text>
</comment>
<keyword evidence="8 15" id="KW-0426">Late protein</keyword>
<evidence type="ECO:0000313" key="16">
    <source>
        <dbReference type="EMBL" id="AIL29221.1"/>
    </source>
</evidence>
<comment type="PTM">
    <text evidence="15">Highly phosphorylated.</text>
</comment>
<protein>
    <recommendedName>
        <fullName evidence="15">Minor capsid protein L2</fullName>
    </recommendedName>
</protein>
<keyword evidence="11 15" id="KW-1176">Cytoplasmic inwards viral transport</keyword>
<dbReference type="GO" id="GO:0075521">
    <property type="term" value="P:microtubule-dependent intracellular transport of viral material towards nucleus"/>
    <property type="evidence" value="ECO:0007669"/>
    <property type="project" value="UniProtKB-UniRule"/>
</dbReference>
<sequence length="509" mass="55239">MSATTRRKRAAPVDLYKSCLAGGDCITDVKNKFENTTLADILLKVFGSIVYFGGLGIGSGKGSGGSLGYRPLGSEPTTGRVAPTAPVRPSVIVDPLVPPDVITVEPSAPSIIPLAEGRPNIDFAAPDGGPGLGAEEIELYTIKTPTTDIGGVGSEPTVISSEEGATAILPVDPIPERPAQVFYDPSAPSQYELNIFAAHPSTSSDINVFVDNSFSGKVVGTFEEIPLKKYNYSTFEIEEPPSTSTPTRSLERVATRAKALYNKFTRQVSVKDPNFLLQPSRLVQFEFDNPAFDRDVTLQFEQDVQQVTAAPNPDFADVIQLGRPILSQTEEGVVRVSRLGKVGTVATRSGRVIGQPVHYFQDLSVIEPESIELHGFAEHSNQTTIVDDLLSSSTFQNPVFDSNAVFNEDLLLDEYNEDFGNTNLVVATTDEAEETFSFPILAPSPSVKVFVSDVGNIFVTSSKDAHSTITVLNTDLVPLTPSIITSSYNNFYLEPFYVPRKKRRRLDMF</sequence>
<keyword evidence="2 15" id="KW-0597">Phosphoprotein</keyword>
<keyword evidence="3 15" id="KW-0167">Capsid protein</keyword>
<evidence type="ECO:0000256" key="8">
    <source>
        <dbReference type="ARBA" id="ARBA00022921"/>
    </source>
</evidence>
<evidence type="ECO:0000256" key="7">
    <source>
        <dbReference type="ARBA" id="ARBA00022844"/>
    </source>
</evidence>
<evidence type="ECO:0000256" key="3">
    <source>
        <dbReference type="ARBA" id="ARBA00022561"/>
    </source>
</evidence>
<evidence type="ECO:0000256" key="4">
    <source>
        <dbReference type="ARBA" id="ARBA00022562"/>
    </source>
</evidence>
<comment type="similarity">
    <text evidence="15">Belongs to the papillomaviridae L2 protein family.</text>
</comment>
<keyword evidence="10" id="KW-1039">Host endosome</keyword>
<reference evidence="16 17" key="1">
    <citation type="journal article" date="2015" name="PLoS ONE">
        <title>Identification of a Novel Human Papillomavirus, Type HPV199, Isolated from a Nasopharynx and Anal Canal, and Complete Genomic Characterization of Papillomavirus Species Gamma-12.</title>
        <authorList>
            <person name="Ostrbenk A."/>
            <person name="Kocjan B.J."/>
            <person name="Hosnjak L."/>
            <person name="Li J."/>
            <person name="Deng Q."/>
            <person name="Sterbenc A."/>
            <person name="Poljak M."/>
        </authorList>
    </citation>
    <scope>NUCLEOTIDE SEQUENCE [LARGE SCALE GENOMIC DNA]</scope>
    <source>
        <strain evidence="16">KC82-SLO</strain>
    </source>
</reference>
<keyword evidence="14 15" id="KW-1160">Virus entry into host cell</keyword>
<evidence type="ECO:0000256" key="5">
    <source>
        <dbReference type="ARBA" id="ARBA00022581"/>
    </source>
</evidence>
<dbReference type="GO" id="GO:0003677">
    <property type="term" value="F:DNA binding"/>
    <property type="evidence" value="ECO:0007669"/>
    <property type="project" value="UniProtKB-UniRule"/>
</dbReference>
<organism evidence="16 17">
    <name type="scientific">Human papillomavirus 199</name>
    <dbReference type="NCBI Taxonomy" id="1545700"/>
    <lineage>
        <taxon>Viruses</taxon>
        <taxon>Monodnaviria</taxon>
        <taxon>Shotokuvirae</taxon>
        <taxon>Cossaviricota</taxon>
        <taxon>Papovaviricetes</taxon>
        <taxon>Zurhausenvirales</taxon>
        <taxon>Papillomaviridae</taxon>
        <taxon>Firstpapillomavirinae</taxon>
        <taxon>Gammapapillomavirus</taxon>
        <taxon>Gammapapillomavirus 12</taxon>
    </lineage>
</organism>
<proteinExistence type="inferred from homology"/>
<comment type="subunit">
    <text evidence="15">Interacts with major capsid protein L1. Interacts with E2; this interaction inhibits E2 transcriptional activity but not the DNA replication function E2. Interacts with host HSPA8; this interaction is required for L2 nuclear translocation. Interacts with host importins KPNB2 and KPNB3. Forms a complex with importin alpha2-beta1 heterodimers via interaction with the importin alpha2 adapter. Interacts with host DYNLT1; this interaction is essential for virus intracellular transport during entry. Interacts (via C-terminus) with host retromer subunits VPS35 AND VPS29.</text>
</comment>
<evidence type="ECO:0000256" key="12">
    <source>
        <dbReference type="ARBA" id="ARBA00023125"/>
    </source>
</evidence>
<dbReference type="HAMAP" id="MF_04003">
    <property type="entry name" value="PPV_L2"/>
    <property type="match status" value="1"/>
</dbReference>
<comment type="function">
    <text evidence="15">Minor protein of the capsid that localizes along the inner surface of the virion, within the central cavities beneath the L1 pentamers. Plays a role in capsid stabilization through interaction with the major capsid protein L1. Once the virion enters the host cell, L2 escorts the genomic DNA into the nucleus by promoting escape from the endosomal compartments and traffic through the host Golgi network. Mechanistically, the C-terminus of L2 possesses a cell-penetrating peptide that protudes from the host endosome, interacts with host cytoplasmic retromer cargo and thereby mediates the capsid delivery to the host trans-Golgi network. Plays a role through its interaction with host dynein in the intracellular microtubule-dependent transport of viral capsid toward the nucleus. Mediates the viral genome import into the nucleus through binding to host importins. Once within the nucleus, L2 localizes viral genomes to host PML bodies in order to activate early gene expression for establishment of infection. Later on, promotes late gene expression by interacting with the viral E2 protein and by inhibiting its transcriptional activation functions. During virion assembly, encapsidates the genome by direct interaction with the viral DNA.</text>
</comment>
<evidence type="ECO:0000256" key="10">
    <source>
        <dbReference type="ARBA" id="ARBA00023046"/>
    </source>
</evidence>
<keyword evidence="4 15" id="KW-1048">Host nucleus</keyword>
<dbReference type="GO" id="GO:0046718">
    <property type="term" value="P:symbiont entry into host cell"/>
    <property type="evidence" value="ECO:0007669"/>
    <property type="project" value="UniProtKB-KW"/>
</dbReference>
<dbReference type="GO" id="GO:0005198">
    <property type="term" value="F:structural molecule activity"/>
    <property type="evidence" value="ECO:0007669"/>
    <property type="project" value="UniProtKB-UniRule"/>
</dbReference>
<keyword evidence="7 15" id="KW-0946">Virion</keyword>